<dbReference type="WBParaSite" id="SSTP_0001020400.1">
    <property type="protein sequence ID" value="SSTP_0001020400.1"/>
    <property type="gene ID" value="SSTP_0001020400"/>
</dbReference>
<proteinExistence type="predicted"/>
<name>A0A0K0EL60_STRER</name>
<protein>
    <submittedName>
        <fullName evidence="1">Uncharacterized protein</fullName>
    </submittedName>
</protein>
<reference evidence="1" key="1">
    <citation type="submission" date="2015-08" db="UniProtKB">
        <authorList>
            <consortium name="WormBaseParasite"/>
        </authorList>
    </citation>
    <scope>IDENTIFICATION</scope>
</reference>
<sequence length="127" mass="14672">MDGQMHYSCCGRNFSTFEQASAYSLKKQCKVTFGQNVILSYDINAPPDHIRRPSPPSPANILPVTPKKSCVRTLYAIKCLRKNALSYKIWLLVWSDLGATYYNAALFSMFKTRFLKEINFYRKINLF</sequence>
<accession>A0A0K0EL60</accession>
<dbReference type="AlphaFoldDB" id="A0A0K0EL60"/>
<evidence type="ECO:0000313" key="1">
    <source>
        <dbReference type="WBParaSite" id="SSTP_0001020400.1"/>
    </source>
</evidence>
<organism evidence="1">
    <name type="scientific">Strongyloides stercoralis</name>
    <name type="common">Threadworm</name>
    <dbReference type="NCBI Taxonomy" id="6248"/>
    <lineage>
        <taxon>Eukaryota</taxon>
        <taxon>Metazoa</taxon>
        <taxon>Ecdysozoa</taxon>
        <taxon>Nematoda</taxon>
        <taxon>Chromadorea</taxon>
        <taxon>Rhabditida</taxon>
        <taxon>Tylenchina</taxon>
        <taxon>Panagrolaimomorpha</taxon>
        <taxon>Strongyloidoidea</taxon>
        <taxon>Strongyloididae</taxon>
        <taxon>Strongyloides</taxon>
    </lineage>
</organism>